<evidence type="ECO:0000313" key="11">
    <source>
        <dbReference type="Proteomes" id="UP000032304"/>
    </source>
</evidence>
<keyword evidence="3" id="KW-0812">Transmembrane</keyword>
<dbReference type="GO" id="GO:0016020">
    <property type="term" value="C:membrane"/>
    <property type="evidence" value="ECO:0007669"/>
    <property type="project" value="UniProtKB-SubCell"/>
</dbReference>
<dbReference type="InterPro" id="IPR032675">
    <property type="entry name" value="LRR_dom_sf"/>
</dbReference>
<keyword evidence="5" id="KW-0677">Repeat</keyword>
<keyword evidence="7" id="KW-0472">Membrane</keyword>
<dbReference type="EMBL" id="CM001741">
    <property type="protein sequence ID" value="KJB13981.1"/>
    <property type="molecule type" value="Genomic_DNA"/>
</dbReference>
<keyword evidence="11" id="KW-1185">Reference proteome</keyword>
<keyword evidence="8" id="KW-0675">Receptor</keyword>
<keyword evidence="4" id="KW-0732">Signal</keyword>
<evidence type="ECO:0000256" key="9">
    <source>
        <dbReference type="ARBA" id="ARBA00023180"/>
    </source>
</evidence>
<reference evidence="10 11" key="1">
    <citation type="journal article" date="2012" name="Nature">
        <title>Repeated polyploidization of Gossypium genomes and the evolution of spinnable cotton fibres.</title>
        <authorList>
            <person name="Paterson A.H."/>
            <person name="Wendel J.F."/>
            <person name="Gundlach H."/>
            <person name="Guo H."/>
            <person name="Jenkins J."/>
            <person name="Jin D."/>
            <person name="Llewellyn D."/>
            <person name="Showmaker K.C."/>
            <person name="Shu S."/>
            <person name="Udall J."/>
            <person name="Yoo M.J."/>
            <person name="Byers R."/>
            <person name="Chen W."/>
            <person name="Doron-Faigenboim A."/>
            <person name="Duke M.V."/>
            <person name="Gong L."/>
            <person name="Grimwood J."/>
            <person name="Grover C."/>
            <person name="Grupp K."/>
            <person name="Hu G."/>
            <person name="Lee T.H."/>
            <person name="Li J."/>
            <person name="Lin L."/>
            <person name="Liu T."/>
            <person name="Marler B.S."/>
            <person name="Page J.T."/>
            <person name="Roberts A.W."/>
            <person name="Romanel E."/>
            <person name="Sanders W.S."/>
            <person name="Szadkowski E."/>
            <person name="Tan X."/>
            <person name="Tang H."/>
            <person name="Xu C."/>
            <person name="Wang J."/>
            <person name="Wang Z."/>
            <person name="Zhang D."/>
            <person name="Zhang L."/>
            <person name="Ashrafi H."/>
            <person name="Bedon F."/>
            <person name="Bowers J.E."/>
            <person name="Brubaker C.L."/>
            <person name="Chee P.W."/>
            <person name="Das S."/>
            <person name="Gingle A.R."/>
            <person name="Haigler C.H."/>
            <person name="Harker D."/>
            <person name="Hoffmann L.V."/>
            <person name="Hovav R."/>
            <person name="Jones D.C."/>
            <person name="Lemke C."/>
            <person name="Mansoor S."/>
            <person name="ur Rahman M."/>
            <person name="Rainville L.N."/>
            <person name="Rambani A."/>
            <person name="Reddy U.K."/>
            <person name="Rong J.K."/>
            <person name="Saranga Y."/>
            <person name="Scheffler B.E."/>
            <person name="Scheffler J.A."/>
            <person name="Stelly D.M."/>
            <person name="Triplett B.A."/>
            <person name="Van Deynze A."/>
            <person name="Vaslin M.F."/>
            <person name="Waghmare V.N."/>
            <person name="Walford S.A."/>
            <person name="Wright R.J."/>
            <person name="Zaki E.A."/>
            <person name="Zhang T."/>
            <person name="Dennis E.S."/>
            <person name="Mayer K.F."/>
            <person name="Peterson D.G."/>
            <person name="Rokhsar D.S."/>
            <person name="Wang X."/>
            <person name="Schmutz J."/>
        </authorList>
    </citation>
    <scope>NUCLEOTIDE SEQUENCE [LARGE SCALE GENOMIC DNA]</scope>
</reference>
<evidence type="ECO:0000256" key="1">
    <source>
        <dbReference type="ARBA" id="ARBA00004479"/>
    </source>
</evidence>
<dbReference type="InterPro" id="IPR001611">
    <property type="entry name" value="Leu-rich_rpt"/>
</dbReference>
<evidence type="ECO:0000256" key="7">
    <source>
        <dbReference type="ARBA" id="ARBA00023136"/>
    </source>
</evidence>
<dbReference type="Proteomes" id="UP000032304">
    <property type="component" value="Chromosome 2"/>
</dbReference>
<keyword evidence="2" id="KW-0433">Leucine-rich repeat</keyword>
<dbReference type="PROSITE" id="PS51450">
    <property type="entry name" value="LRR"/>
    <property type="match status" value="1"/>
</dbReference>
<protein>
    <submittedName>
        <fullName evidence="10">Uncharacterized protein</fullName>
    </submittedName>
</protein>
<organism evidence="10 11">
    <name type="scientific">Gossypium raimondii</name>
    <name type="common">Peruvian cotton</name>
    <name type="synonym">Gossypium klotzschianum subsp. raimondii</name>
    <dbReference type="NCBI Taxonomy" id="29730"/>
    <lineage>
        <taxon>Eukaryota</taxon>
        <taxon>Viridiplantae</taxon>
        <taxon>Streptophyta</taxon>
        <taxon>Embryophyta</taxon>
        <taxon>Tracheophyta</taxon>
        <taxon>Spermatophyta</taxon>
        <taxon>Magnoliopsida</taxon>
        <taxon>eudicotyledons</taxon>
        <taxon>Gunneridae</taxon>
        <taxon>Pentapetalae</taxon>
        <taxon>rosids</taxon>
        <taxon>malvids</taxon>
        <taxon>Malvales</taxon>
        <taxon>Malvaceae</taxon>
        <taxon>Malvoideae</taxon>
        <taxon>Gossypium</taxon>
    </lineage>
</organism>
<dbReference type="SUPFAM" id="SSF52058">
    <property type="entry name" value="L domain-like"/>
    <property type="match status" value="2"/>
</dbReference>
<dbReference type="PANTHER" id="PTHR48061:SF2">
    <property type="entry name" value="RECEPTOR LIKE PROTEIN 30-LIKE"/>
    <property type="match status" value="1"/>
</dbReference>
<dbReference type="STRING" id="29730.A0A0D2QAU7"/>
<evidence type="ECO:0000256" key="3">
    <source>
        <dbReference type="ARBA" id="ARBA00022692"/>
    </source>
</evidence>
<evidence type="ECO:0000313" key="10">
    <source>
        <dbReference type="EMBL" id="KJB13981.1"/>
    </source>
</evidence>
<evidence type="ECO:0000256" key="5">
    <source>
        <dbReference type="ARBA" id="ARBA00022737"/>
    </source>
</evidence>
<comment type="subcellular location">
    <subcellularLocation>
        <location evidence="1">Membrane</location>
        <topology evidence="1">Single-pass type I membrane protein</topology>
    </subcellularLocation>
</comment>
<sequence length="559" mass="62136">MFKTHFPINQSASKDCEYSYPKTTSWKKGTDCCLWDGVSCDNITGEVISLELSCSCLSGTFPSNTTFFLLSSLRRLDLSFNDFWKSKISSKFGYFPSLTHLNLSSSWFSGPIPYEISYLSNLVSLHLSYRPSIDLIGFQAPGPILTLEKSTINGIVWNLTQVREIDLDGIDMSSIYPNSFVNLSYSLTTLSLLGCHLRGKFSDNIFKLSNIEYLSLDKNPKLTSKFPKSNWSSPLVGFSASKASSSGELPKSFGNLKSLMGLALLCRNLTHLEFLVLSYNYFSGKVPSSLANLAKLIILSLGDNQLEGCIPNNANVFPNLRYLDLSNNLLSGTTPSWLYTIPLLRSLDLGNNQFIGHISEFQNRALSAIILKDNSFHGLIPSSISKLMNLIVLDLSSNFIEAIKGFEIELEKILTIFTSIDLSSDNFEGQIPRDIRELSSLRGLNLSHNNLVGHIPTSLRNMIWLELLDLSSNKFSGQIPTGLSDLTFLFFFNFSYNQLVGRIPHGNQFNTFENGSYQGNEGLCDVPLSRGCSIKVLGEPPPAPWTNSHEDGGSWWLKA</sequence>
<keyword evidence="6" id="KW-1133">Transmembrane helix</keyword>
<dbReference type="PRINTS" id="PR00019">
    <property type="entry name" value="LEURICHRPT"/>
</dbReference>
<evidence type="ECO:0000256" key="8">
    <source>
        <dbReference type="ARBA" id="ARBA00023170"/>
    </source>
</evidence>
<dbReference type="Gramene" id="KJB13981">
    <property type="protein sequence ID" value="KJB13981"/>
    <property type="gene ID" value="B456_002G104100"/>
</dbReference>
<dbReference type="AlphaFoldDB" id="A0A0D2QAU7"/>
<dbReference type="InterPro" id="IPR046956">
    <property type="entry name" value="RLP23-like"/>
</dbReference>
<dbReference type="eggNOG" id="KOG0619">
    <property type="taxonomic scope" value="Eukaryota"/>
</dbReference>
<evidence type="ECO:0000256" key="4">
    <source>
        <dbReference type="ARBA" id="ARBA00022729"/>
    </source>
</evidence>
<proteinExistence type="predicted"/>
<name>A0A0D2QAU7_GOSRA</name>
<evidence type="ECO:0000256" key="2">
    <source>
        <dbReference type="ARBA" id="ARBA00022614"/>
    </source>
</evidence>
<dbReference type="Pfam" id="PF00560">
    <property type="entry name" value="LRR_1"/>
    <property type="match status" value="4"/>
</dbReference>
<dbReference type="FunFam" id="3.80.10.10:FF:000095">
    <property type="entry name" value="LRR receptor-like serine/threonine-protein kinase GSO1"/>
    <property type="match status" value="1"/>
</dbReference>
<evidence type="ECO:0000256" key="6">
    <source>
        <dbReference type="ARBA" id="ARBA00022989"/>
    </source>
</evidence>
<dbReference type="PANTHER" id="PTHR48061">
    <property type="entry name" value="LEUCINE-RICH REPEAT RECEPTOR PROTEIN KINASE EMS1-LIKE-RELATED"/>
    <property type="match status" value="1"/>
</dbReference>
<gene>
    <name evidence="10" type="ORF">B456_002G104100</name>
</gene>
<accession>A0A0D2QAU7</accession>
<dbReference type="Gene3D" id="3.80.10.10">
    <property type="entry name" value="Ribonuclease Inhibitor"/>
    <property type="match status" value="4"/>
</dbReference>
<keyword evidence="9" id="KW-0325">Glycoprotein</keyword>
<dbReference type="Pfam" id="PF13855">
    <property type="entry name" value="LRR_8"/>
    <property type="match status" value="1"/>
</dbReference>